<dbReference type="AlphaFoldDB" id="A0A0J8U171"/>
<dbReference type="Proteomes" id="UP000054559">
    <property type="component" value="Unassembled WGS sequence"/>
</dbReference>
<evidence type="ECO:0000256" key="1">
    <source>
        <dbReference type="SAM" id="MobiDB-lite"/>
    </source>
</evidence>
<name>A0A0J8U171_COCIT</name>
<reference evidence="3" key="1">
    <citation type="journal article" date="2010" name="Genome Res.">
        <title>Population genomic sequencing of Coccidioides fungi reveals recent hybridization and transposon control.</title>
        <authorList>
            <person name="Neafsey D.E."/>
            <person name="Barker B.M."/>
            <person name="Sharpton T.J."/>
            <person name="Stajich J.E."/>
            <person name="Park D.J."/>
            <person name="Whiston E."/>
            <person name="Hung C.-Y."/>
            <person name="McMahan C."/>
            <person name="White J."/>
            <person name="Sykes S."/>
            <person name="Heiman D."/>
            <person name="Young S."/>
            <person name="Zeng Q."/>
            <person name="Abouelleil A."/>
            <person name="Aftuck L."/>
            <person name="Bessette D."/>
            <person name="Brown A."/>
            <person name="FitzGerald M."/>
            <person name="Lui A."/>
            <person name="Macdonald J.P."/>
            <person name="Priest M."/>
            <person name="Orbach M.J."/>
            <person name="Galgiani J.N."/>
            <person name="Kirkland T.N."/>
            <person name="Cole G.T."/>
            <person name="Birren B.W."/>
            <person name="Henn M.R."/>
            <person name="Taylor J.W."/>
            <person name="Rounsley S.D."/>
        </authorList>
    </citation>
    <scope>NUCLEOTIDE SEQUENCE [LARGE SCALE GENOMIC DNA]</scope>
    <source>
        <strain evidence="3">RMSCC 3703</strain>
    </source>
</reference>
<accession>A0A0J8U171</accession>
<dbReference type="EMBL" id="DS268183">
    <property type="protein sequence ID" value="KMU80077.1"/>
    <property type="molecule type" value="Genomic_DNA"/>
</dbReference>
<evidence type="ECO:0008006" key="4">
    <source>
        <dbReference type="Google" id="ProtNLM"/>
    </source>
</evidence>
<organism evidence="2 3">
    <name type="scientific">Coccidioides immitis RMSCC 3703</name>
    <dbReference type="NCBI Taxonomy" id="454286"/>
    <lineage>
        <taxon>Eukaryota</taxon>
        <taxon>Fungi</taxon>
        <taxon>Dikarya</taxon>
        <taxon>Ascomycota</taxon>
        <taxon>Pezizomycotina</taxon>
        <taxon>Eurotiomycetes</taxon>
        <taxon>Eurotiomycetidae</taxon>
        <taxon>Onygenales</taxon>
        <taxon>Onygenaceae</taxon>
        <taxon>Coccidioides</taxon>
    </lineage>
</organism>
<feature type="compositionally biased region" description="Polar residues" evidence="1">
    <location>
        <begin position="125"/>
        <end position="143"/>
    </location>
</feature>
<proteinExistence type="predicted"/>
<protein>
    <recommendedName>
        <fullName evidence="4">SWIM-type domain-containing protein</fullName>
    </recommendedName>
</protein>
<evidence type="ECO:0000313" key="2">
    <source>
        <dbReference type="EMBL" id="KMU80077.1"/>
    </source>
</evidence>
<feature type="region of interest" description="Disordered" evidence="1">
    <location>
        <begin position="115"/>
        <end position="144"/>
    </location>
</feature>
<dbReference type="OrthoDB" id="5413281at2759"/>
<dbReference type="STRING" id="454286.A0A0J8U171"/>
<sequence>MESGYQFNTLPTPSVFLTSVIRELSSIVLEPVSTSPSPGVLRAPHNSDSVHNPLSSLSPETLAKVKPILLTLHCLFPNEFLLALDLLDRKLIRKYLRTNASTAQDTTHGTYFVLSSSTRIEKQPTRSSSQAPRSPPGASQQHSGIDLPERYYEIHLHSWNCTCPAFAVASFSSPSQDTPELESSDLKGSGRSYHAGTGDFGGLLARGITGGGSEIDAHLARRYRTNYTSLGGVLSYQIRKTLIFYPRAVAGQCPER</sequence>
<evidence type="ECO:0000313" key="3">
    <source>
        <dbReference type="Proteomes" id="UP000054559"/>
    </source>
</evidence>
<gene>
    <name evidence="2" type="ORF">CISG_08419</name>
</gene>